<dbReference type="InterPro" id="IPR000873">
    <property type="entry name" value="AMP-dep_synth/lig_dom"/>
</dbReference>
<evidence type="ECO:0000259" key="9">
    <source>
        <dbReference type="Pfam" id="PF16177"/>
    </source>
</evidence>
<keyword evidence="6" id="KW-0460">Magnesium</keyword>
<dbReference type="Gene3D" id="3.40.50.12780">
    <property type="entry name" value="N-terminal domain of ligase-like"/>
    <property type="match status" value="1"/>
</dbReference>
<feature type="binding site" evidence="6">
    <location>
        <position position="589"/>
    </location>
    <ligand>
        <name>CoA</name>
        <dbReference type="ChEBI" id="CHEBI:57287"/>
    </ligand>
</feature>
<dbReference type="InterPro" id="IPR032387">
    <property type="entry name" value="ACAS_N"/>
</dbReference>
<keyword evidence="11" id="KW-1185">Reference proteome</keyword>
<comment type="PTM">
    <text evidence="6">Acetylated. Deacetylation by the SIR2-homolog deacetylase activates the enzyme.</text>
</comment>
<evidence type="ECO:0000256" key="1">
    <source>
        <dbReference type="ARBA" id="ARBA00006432"/>
    </source>
</evidence>
<evidence type="ECO:0000313" key="11">
    <source>
        <dbReference type="Proteomes" id="UP000682843"/>
    </source>
</evidence>
<reference evidence="10 11" key="1">
    <citation type="submission" date="2019-02" db="EMBL/GenBank/DDBJ databases">
        <title>Emended description of the genus Rhodopseudomonas and description of Rhodopseudomonas albus sp. nov., a non-phototrophic, heavy-metal-tolerant bacterium isolated from garden soil.</title>
        <authorList>
            <person name="Bao Z."/>
            <person name="Cao W.W."/>
            <person name="Sato Y."/>
            <person name="Nishizawa T."/>
            <person name="Zhao J."/>
            <person name="Guo Y."/>
            <person name="Ohta H."/>
        </authorList>
    </citation>
    <scope>NUCLEOTIDE SEQUENCE [LARGE SCALE GENOMIC DNA]</scope>
    <source>
        <strain evidence="10 11">SK50-23</strain>
    </source>
</reference>
<feature type="binding site" evidence="6">
    <location>
        <position position="316"/>
    </location>
    <ligand>
        <name>CoA</name>
        <dbReference type="ChEBI" id="CHEBI:57287"/>
    </ligand>
</feature>
<comment type="function">
    <text evidence="6">Catalyzes the conversion of acetate into acetyl-CoA (AcCoA), an essential intermediate at the junction of anabolic and catabolic pathways. AcsA undergoes a two-step reaction. In the first half reaction, AcsA combines acetate with ATP to form acetyl-adenylate (AcAMP) intermediate. In the second half reaction, it can then transfer the acetyl group from AcAMP to the sulfhydryl group of CoA, forming the product AcCoA.</text>
</comment>
<dbReference type="NCBIfam" id="NF001208">
    <property type="entry name" value="PRK00174.1"/>
    <property type="match status" value="1"/>
</dbReference>
<evidence type="ECO:0000256" key="3">
    <source>
        <dbReference type="ARBA" id="ARBA00022741"/>
    </source>
</evidence>
<feature type="binding site" evidence="6">
    <location>
        <begin position="392"/>
        <end position="394"/>
    </location>
    <ligand>
        <name>ATP</name>
        <dbReference type="ChEBI" id="CHEBI:30616"/>
    </ligand>
</feature>
<comment type="cofactor">
    <cofactor evidence="6">
        <name>Mg(2+)</name>
        <dbReference type="ChEBI" id="CHEBI:18420"/>
    </cofactor>
</comment>
<dbReference type="InterPro" id="IPR020845">
    <property type="entry name" value="AMP-binding_CS"/>
</dbReference>
<protein>
    <recommendedName>
        <fullName evidence="6">Acetyl-coenzyme A synthetase</fullName>
        <shortName evidence="6">AcCoA synthetase</shortName>
        <shortName evidence="6">Acs</shortName>
        <ecNumber evidence="6">6.2.1.1</ecNumber>
    </recommendedName>
    <alternativeName>
        <fullName evidence="6">Acetate--CoA ligase</fullName>
    </alternativeName>
    <alternativeName>
        <fullName evidence="6">Acyl-activating enzyme</fullName>
    </alternativeName>
</protein>
<proteinExistence type="inferred from homology"/>
<feature type="binding site" evidence="6">
    <location>
        <position position="528"/>
    </location>
    <ligand>
        <name>CoA</name>
        <dbReference type="ChEBI" id="CHEBI:57287"/>
    </ligand>
</feature>
<feature type="binding site" evidence="6">
    <location>
        <position position="520"/>
    </location>
    <ligand>
        <name>ATP</name>
        <dbReference type="ChEBI" id="CHEBI:30616"/>
    </ligand>
</feature>
<keyword evidence="4 6" id="KW-0067">ATP-binding</keyword>
<sequence>MEGWMSDKIYDVPSEWTSRAYLDDAKYKEMYARSISDSDGFWAEQAKRLDWTHAPTKIENTSYAPGNISIKWFEDGVLNAAYNCIDRHLPKRANQTAIIWEGDDPSQSKHITYQELHDEVAKMANVLRNRNVGKGDRVTIYLPMIPEAAYAMLACARIGAIHSVVFAGFSPDSLAQRITDCKSKIIITADEGLRGGKKVPLKKNVDAAVAKVNEKAGNVDWVVVVKHTGAAVDMDPARDFWYREAAEMVTNECPCEEMNAEDPLFILYTSGSTGTPKGVLHTTGGYLLFASMTHQYVFDYHEGDIYWCTADVGWVTGHSYILYGPLANGATTLMFEGVPNYPDNSRFWQVIDKHKVNIFYTAPTAIRALMQAGDEPVKKTSRASLRLMGSVGEPINPEAWEWYYHVVGDGRCPIVDTWWQTETGGILITPLPGATKLKPGSATRPFFGVVPEIVDADGKVLEGETSGNLCIAKSWPGQMRTVYGDHERFEQTYFSTYKNKYFTGDGCRRDADGYYWITGRVDDVINVSGHRMGTAEVESSLVAHDKVSEAAVVGYPHDIKGQGIYAYVTLMNGVEPTEELRKELVAWVRKDIGPIASPDLIQFAPGLPKTRSGKIMRRILRKIAEDEPSSLGDTSTLADPAVVDDLVEKRQNKKG</sequence>
<dbReference type="EMBL" id="CP036498">
    <property type="protein sequence ID" value="QUS37544.1"/>
    <property type="molecule type" value="Genomic_DNA"/>
</dbReference>
<evidence type="ECO:0000256" key="2">
    <source>
        <dbReference type="ARBA" id="ARBA00022598"/>
    </source>
</evidence>
<feature type="binding site" evidence="6">
    <location>
        <begin position="194"/>
        <end position="197"/>
    </location>
    <ligand>
        <name>CoA</name>
        <dbReference type="ChEBI" id="CHEBI:57287"/>
    </ligand>
</feature>
<feature type="domain" description="Acetyl-coenzyme A synthetase N-terminal" evidence="9">
    <location>
        <begin position="27"/>
        <end position="84"/>
    </location>
</feature>
<dbReference type="PROSITE" id="PS00455">
    <property type="entry name" value="AMP_BINDING"/>
    <property type="match status" value="1"/>
</dbReference>
<dbReference type="HAMAP" id="MF_01123">
    <property type="entry name" value="Ac_CoA_synth"/>
    <property type="match status" value="1"/>
</dbReference>
<dbReference type="SUPFAM" id="SSF56801">
    <property type="entry name" value="Acetyl-CoA synthetase-like"/>
    <property type="match status" value="1"/>
</dbReference>
<feature type="binding site" evidence="6">
    <location>
        <position position="544"/>
    </location>
    <ligand>
        <name>Mg(2+)</name>
        <dbReference type="ChEBI" id="CHEBI:18420"/>
    </ligand>
</feature>
<dbReference type="InterPro" id="IPR011904">
    <property type="entry name" value="Ac_CoA_lig"/>
</dbReference>
<dbReference type="NCBIfam" id="TIGR02188">
    <property type="entry name" value="Ac_CoA_lig_AcsA"/>
    <property type="match status" value="1"/>
</dbReference>
<evidence type="ECO:0000256" key="5">
    <source>
        <dbReference type="ARBA" id="ARBA00022990"/>
    </source>
</evidence>
<dbReference type="PANTHER" id="PTHR24095:SF14">
    <property type="entry name" value="ACETYL-COENZYME A SYNTHETASE 1"/>
    <property type="match status" value="1"/>
</dbReference>
<feature type="binding site" evidence="6">
    <location>
        <position position="542"/>
    </location>
    <ligand>
        <name>Mg(2+)</name>
        <dbReference type="ChEBI" id="CHEBI:18420"/>
    </ligand>
</feature>
<dbReference type="Pfam" id="PF16177">
    <property type="entry name" value="ACAS_N"/>
    <property type="match status" value="1"/>
</dbReference>
<dbReference type="GO" id="GO:0003987">
    <property type="term" value="F:acetate-CoA ligase activity"/>
    <property type="evidence" value="ECO:0007669"/>
    <property type="project" value="UniProtKB-EC"/>
</dbReference>
<dbReference type="InterPro" id="IPR045851">
    <property type="entry name" value="AMP-bd_C_sf"/>
</dbReference>
<dbReference type="InterPro" id="IPR025110">
    <property type="entry name" value="AMP-bd_C"/>
</dbReference>
<evidence type="ECO:0000259" key="8">
    <source>
        <dbReference type="Pfam" id="PF13193"/>
    </source>
</evidence>
<dbReference type="Pfam" id="PF00501">
    <property type="entry name" value="AMP-binding"/>
    <property type="match status" value="1"/>
</dbReference>
<evidence type="ECO:0000259" key="7">
    <source>
        <dbReference type="Pfam" id="PF00501"/>
    </source>
</evidence>
<feature type="domain" description="AMP-binding enzyme C-terminal" evidence="8">
    <location>
        <begin position="536"/>
        <end position="614"/>
    </location>
</feature>
<evidence type="ECO:0000256" key="4">
    <source>
        <dbReference type="ARBA" id="ARBA00022840"/>
    </source>
</evidence>
<feature type="binding site" evidence="6">
    <location>
        <position position="547"/>
    </location>
    <ligand>
        <name>Mg(2+)</name>
        <dbReference type="ChEBI" id="CHEBI:18420"/>
    </ligand>
</feature>
<dbReference type="CDD" id="cd05966">
    <property type="entry name" value="ACS"/>
    <property type="match status" value="1"/>
</dbReference>
<gene>
    <name evidence="10" type="primary">acs</name>
    <name evidence="6" type="synonym">acsA</name>
    <name evidence="10" type="ORF">RPMA_00670</name>
</gene>
<evidence type="ECO:0000256" key="6">
    <source>
        <dbReference type="HAMAP-Rule" id="MF_01123"/>
    </source>
</evidence>
<keyword evidence="3 6" id="KW-0547">Nucleotide-binding</keyword>
<feature type="binding site" evidence="6">
    <location>
        <begin position="416"/>
        <end position="421"/>
    </location>
    <ligand>
        <name>ATP</name>
        <dbReference type="ChEBI" id="CHEBI:30616"/>
    </ligand>
</feature>
<dbReference type="InterPro" id="IPR042099">
    <property type="entry name" value="ANL_N_sf"/>
</dbReference>
<dbReference type="EC" id="6.2.1.1" evidence="6"/>
<feature type="binding site" evidence="6">
    <location>
        <position position="505"/>
    </location>
    <ligand>
        <name>ATP</name>
        <dbReference type="ChEBI" id="CHEBI:30616"/>
    </ligand>
</feature>
<keyword evidence="6" id="KW-0479">Metal-binding</keyword>
<dbReference type="Pfam" id="PF13193">
    <property type="entry name" value="AMP-binding_C"/>
    <property type="match status" value="1"/>
</dbReference>
<comment type="catalytic activity">
    <reaction evidence="6">
        <text>acetate + ATP + CoA = acetyl-CoA + AMP + diphosphate</text>
        <dbReference type="Rhea" id="RHEA:23176"/>
        <dbReference type="ChEBI" id="CHEBI:30089"/>
        <dbReference type="ChEBI" id="CHEBI:30616"/>
        <dbReference type="ChEBI" id="CHEBI:33019"/>
        <dbReference type="ChEBI" id="CHEBI:57287"/>
        <dbReference type="ChEBI" id="CHEBI:57288"/>
        <dbReference type="ChEBI" id="CHEBI:456215"/>
        <dbReference type="EC" id="6.2.1.1"/>
    </reaction>
</comment>
<name>A0ABX8A249_9BRAD</name>
<dbReference type="Proteomes" id="UP000682843">
    <property type="component" value="Chromosome"/>
</dbReference>
<feature type="binding site" evidence="6">
    <location>
        <position position="531"/>
    </location>
    <ligand>
        <name>ATP</name>
        <dbReference type="ChEBI" id="CHEBI:30616"/>
    </ligand>
</feature>
<feature type="modified residue" description="N6-acetyllysine" evidence="6">
    <location>
        <position position="614"/>
    </location>
</feature>
<keyword evidence="2 6" id="KW-0436">Ligase</keyword>
<feature type="binding site" evidence="6">
    <location>
        <position position="340"/>
    </location>
    <ligand>
        <name>CoA</name>
        <dbReference type="ChEBI" id="CHEBI:57287"/>
    </ligand>
</feature>
<organism evidence="10 11">
    <name type="scientific">Tardiphaga alba</name>
    <dbReference type="NCBI Taxonomy" id="340268"/>
    <lineage>
        <taxon>Bacteria</taxon>
        <taxon>Pseudomonadati</taxon>
        <taxon>Pseudomonadota</taxon>
        <taxon>Alphaproteobacteria</taxon>
        <taxon>Hyphomicrobiales</taxon>
        <taxon>Nitrobacteraceae</taxon>
        <taxon>Tardiphaga</taxon>
    </lineage>
</organism>
<evidence type="ECO:0000313" key="10">
    <source>
        <dbReference type="EMBL" id="QUS37544.1"/>
    </source>
</evidence>
<feature type="domain" description="AMP-dependent synthetase/ligase" evidence="7">
    <location>
        <begin position="87"/>
        <end position="474"/>
    </location>
</feature>
<dbReference type="Gene3D" id="3.30.300.30">
    <property type="match status" value="1"/>
</dbReference>
<keyword evidence="5 6" id="KW-0007">Acetylation</keyword>
<comment type="similarity">
    <text evidence="1 6">Belongs to the ATP-dependent AMP-binding enzyme family.</text>
</comment>
<accession>A0ABX8A249</accession>
<dbReference type="PANTHER" id="PTHR24095">
    <property type="entry name" value="ACETYL-COENZYME A SYNTHETASE"/>
    <property type="match status" value="1"/>
</dbReference>